<reference evidence="3" key="1">
    <citation type="submission" date="2019-11" db="UniProtKB">
        <authorList>
            <consortium name="WormBaseParasite"/>
        </authorList>
    </citation>
    <scope>IDENTIFICATION</scope>
</reference>
<dbReference type="AlphaFoldDB" id="A0A5K3FH96"/>
<organism evidence="3">
    <name type="scientific">Mesocestoides corti</name>
    <name type="common">Flatworm</name>
    <dbReference type="NCBI Taxonomy" id="53468"/>
    <lineage>
        <taxon>Eukaryota</taxon>
        <taxon>Metazoa</taxon>
        <taxon>Spiralia</taxon>
        <taxon>Lophotrochozoa</taxon>
        <taxon>Platyhelminthes</taxon>
        <taxon>Cestoda</taxon>
        <taxon>Eucestoda</taxon>
        <taxon>Cyclophyllidea</taxon>
        <taxon>Mesocestoididae</taxon>
        <taxon>Mesocestoides</taxon>
    </lineage>
</organism>
<keyword evidence="2" id="KW-0472">Membrane</keyword>
<proteinExistence type="predicted"/>
<feature type="region of interest" description="Disordered" evidence="1">
    <location>
        <begin position="1"/>
        <end position="26"/>
    </location>
</feature>
<accession>A0A5K3FH96</accession>
<dbReference type="WBParaSite" id="MCU_008157-RA">
    <property type="protein sequence ID" value="MCU_008157-RA"/>
    <property type="gene ID" value="MCU_008157"/>
</dbReference>
<feature type="compositionally biased region" description="Basic and acidic residues" evidence="1">
    <location>
        <begin position="13"/>
        <end position="23"/>
    </location>
</feature>
<evidence type="ECO:0000313" key="3">
    <source>
        <dbReference type="WBParaSite" id="MCU_008157-RA"/>
    </source>
</evidence>
<evidence type="ECO:0000256" key="1">
    <source>
        <dbReference type="SAM" id="MobiDB-lite"/>
    </source>
</evidence>
<feature type="compositionally biased region" description="Polar residues" evidence="1">
    <location>
        <begin position="1"/>
        <end position="12"/>
    </location>
</feature>
<evidence type="ECO:0000256" key="2">
    <source>
        <dbReference type="SAM" id="Phobius"/>
    </source>
</evidence>
<sequence>MTGTTEQASSTNHKPEPRVRRFPSESTTLTTSLNIYCISSMSFSGWLLIFLACHRNTETQDWLRSGGPK</sequence>
<keyword evidence="2" id="KW-0812">Transmembrane</keyword>
<name>A0A5K3FH96_MESCO</name>
<protein>
    <submittedName>
        <fullName evidence="3">Uncharacterized protein</fullName>
    </submittedName>
</protein>
<feature type="transmembrane region" description="Helical" evidence="2">
    <location>
        <begin position="33"/>
        <end position="53"/>
    </location>
</feature>
<keyword evidence="2" id="KW-1133">Transmembrane helix</keyword>